<dbReference type="InterPro" id="IPR006311">
    <property type="entry name" value="TAT_signal"/>
</dbReference>
<keyword evidence="2" id="KW-1185">Reference proteome</keyword>
<dbReference type="Proteomes" id="UP000325797">
    <property type="component" value="Chromosome"/>
</dbReference>
<dbReference type="InterPro" id="IPR010869">
    <property type="entry name" value="DUF1501"/>
</dbReference>
<evidence type="ECO:0000313" key="2">
    <source>
        <dbReference type="Proteomes" id="UP000325797"/>
    </source>
</evidence>
<dbReference type="PANTHER" id="PTHR43737:SF1">
    <property type="entry name" value="DUF1501 DOMAIN-CONTAINING PROTEIN"/>
    <property type="match status" value="1"/>
</dbReference>
<protein>
    <recommendedName>
        <fullName evidence="3">DUF1501 domain-containing protein</fullName>
    </recommendedName>
</protein>
<organism evidence="1 2">
    <name type="scientific">Hypericibacter adhaerens</name>
    <dbReference type="NCBI Taxonomy" id="2602016"/>
    <lineage>
        <taxon>Bacteria</taxon>
        <taxon>Pseudomonadati</taxon>
        <taxon>Pseudomonadota</taxon>
        <taxon>Alphaproteobacteria</taxon>
        <taxon>Rhodospirillales</taxon>
        <taxon>Dongiaceae</taxon>
        <taxon>Hypericibacter</taxon>
    </lineage>
</organism>
<dbReference type="RefSeq" id="WP_151119214.1">
    <property type="nucleotide sequence ID" value="NZ_CP042582.1"/>
</dbReference>
<dbReference type="PANTHER" id="PTHR43737">
    <property type="entry name" value="BLL7424 PROTEIN"/>
    <property type="match status" value="1"/>
</dbReference>
<dbReference type="AlphaFoldDB" id="A0A5J6N926"/>
<evidence type="ECO:0000313" key="1">
    <source>
        <dbReference type="EMBL" id="QEX23886.1"/>
    </source>
</evidence>
<sequence length="420" mass="43328">MKIEPHSRLPRRRLLGLATGLAGFAAFAPVKLAFADAPTESRFVLVILRGALDGLAAVPPYADPDYAALRGPLAFGEPGEQAGALDLDGKFGLNPALAPLLPLWQAQELTILHAAATPYRDRSHFDGQNLLENGTAVPNGAQDGWLNRALGVIGATDRRLGLAVGETAPLVLEGSVPVASWAPAGILPEASPDFLTQLASLYRADPLLGPALATGVDSQRLSDEIMSASPEPAPNEMDAGKNGAKLRAADLLAPAAEGAGKLLADARGPRIAVLEAGGWDTHANQGLMTGRLATALGGLANGMVALKRGLGPAWQETVVAVVTEFGRTAAPNGTGGTDHGTGTVAMLAGGRIRGGRVVASWPGLSPEKLYQGRDLAPTLDLRAALKAALATQFGIDRATLARRVFPDSDQVAPLEGLTEV</sequence>
<dbReference type="PROSITE" id="PS51318">
    <property type="entry name" value="TAT"/>
    <property type="match status" value="1"/>
</dbReference>
<dbReference type="EMBL" id="CP042582">
    <property type="protein sequence ID" value="QEX23886.1"/>
    <property type="molecule type" value="Genomic_DNA"/>
</dbReference>
<evidence type="ECO:0008006" key="3">
    <source>
        <dbReference type="Google" id="ProtNLM"/>
    </source>
</evidence>
<dbReference type="OrthoDB" id="9779968at2"/>
<gene>
    <name evidence="1" type="ORF">FRZ61_38250</name>
</gene>
<dbReference type="Pfam" id="PF07394">
    <property type="entry name" value="DUF1501"/>
    <property type="match status" value="1"/>
</dbReference>
<reference evidence="1 2" key="1">
    <citation type="submission" date="2019-08" db="EMBL/GenBank/DDBJ databases">
        <title>Hyperibacter terrae gen. nov., sp. nov. and Hyperibacter viscosus sp. nov., two new members in the family Rhodospirillaceae isolated from the rhizosphere of Hypericum perforatum.</title>
        <authorList>
            <person name="Noviana Z."/>
        </authorList>
    </citation>
    <scope>NUCLEOTIDE SEQUENCE [LARGE SCALE GENOMIC DNA]</scope>
    <source>
        <strain evidence="1 2">R5959</strain>
    </source>
</reference>
<name>A0A5J6N926_9PROT</name>
<dbReference type="KEGG" id="hadh:FRZ61_38250"/>
<accession>A0A5J6N926</accession>
<proteinExistence type="predicted"/>